<evidence type="ECO:0000313" key="1">
    <source>
        <dbReference type="EMBL" id="QQP53454.1"/>
    </source>
</evidence>
<sequence>RVGKGKKLLVTLKTKCAGHLQFFSEEKVFTVDRNSNRRNGRWICRDPKDVPMVFRTKNPASIMVLGVICSNGSVMPPHFFCPKEKVNTEVYLNVLKTVVVPWMDSVASGTTYTFQQDSAPVHKAKLEQFWLKKTVPNFWDFNN</sequence>
<protein>
    <submittedName>
        <fullName evidence="1">Transposable element tcb2 transposase</fullName>
    </submittedName>
</protein>
<dbReference type="GO" id="GO:0003676">
    <property type="term" value="F:nucleic acid binding"/>
    <property type="evidence" value="ECO:0007669"/>
    <property type="project" value="InterPro"/>
</dbReference>
<gene>
    <name evidence="1" type="ORF">FKW44_005949</name>
</gene>
<keyword evidence="2" id="KW-1185">Reference proteome</keyword>
<dbReference type="OrthoDB" id="5850996at2759"/>
<accession>A0A7T8KCQ3</accession>
<dbReference type="AlphaFoldDB" id="A0A7T8KCQ3"/>
<dbReference type="EMBL" id="CP045893">
    <property type="protein sequence ID" value="QQP53454.1"/>
    <property type="molecule type" value="Genomic_DNA"/>
</dbReference>
<name>A0A7T8KCQ3_CALRO</name>
<reference evidence="2" key="1">
    <citation type="submission" date="2021-01" db="EMBL/GenBank/DDBJ databases">
        <title>Caligus Genome Assembly.</title>
        <authorList>
            <person name="Gallardo-Escarate C."/>
        </authorList>
    </citation>
    <scope>NUCLEOTIDE SEQUENCE [LARGE SCALE GENOMIC DNA]</scope>
</reference>
<evidence type="ECO:0000313" key="2">
    <source>
        <dbReference type="Proteomes" id="UP000595437"/>
    </source>
</evidence>
<feature type="non-terminal residue" evidence="1">
    <location>
        <position position="1"/>
    </location>
</feature>
<proteinExistence type="predicted"/>
<dbReference type="Proteomes" id="UP000595437">
    <property type="component" value="Chromosome 4"/>
</dbReference>
<dbReference type="InterPro" id="IPR036397">
    <property type="entry name" value="RNaseH_sf"/>
</dbReference>
<organism evidence="1 2">
    <name type="scientific">Caligus rogercresseyi</name>
    <name type="common">Sea louse</name>
    <dbReference type="NCBI Taxonomy" id="217165"/>
    <lineage>
        <taxon>Eukaryota</taxon>
        <taxon>Metazoa</taxon>
        <taxon>Ecdysozoa</taxon>
        <taxon>Arthropoda</taxon>
        <taxon>Crustacea</taxon>
        <taxon>Multicrustacea</taxon>
        <taxon>Hexanauplia</taxon>
        <taxon>Copepoda</taxon>
        <taxon>Siphonostomatoida</taxon>
        <taxon>Caligidae</taxon>
        <taxon>Caligus</taxon>
    </lineage>
</organism>
<dbReference type="Gene3D" id="3.30.420.10">
    <property type="entry name" value="Ribonuclease H-like superfamily/Ribonuclease H"/>
    <property type="match status" value="1"/>
</dbReference>